<keyword evidence="4" id="KW-0378">Hydrolase</keyword>
<dbReference type="GO" id="GO:0098553">
    <property type="term" value="C:lumenal side of endoplasmic reticulum membrane"/>
    <property type="evidence" value="ECO:0007669"/>
    <property type="project" value="TreeGrafter"/>
</dbReference>
<dbReference type="SMART" id="SM00730">
    <property type="entry name" value="PSN"/>
    <property type="match status" value="1"/>
</dbReference>
<feature type="transmembrane region" description="Helical" evidence="7">
    <location>
        <begin position="526"/>
        <end position="545"/>
    </location>
</feature>
<evidence type="ECO:0000313" key="8">
    <source>
        <dbReference type="EMBL" id="KCV70686.1"/>
    </source>
</evidence>
<feature type="transmembrane region" description="Helical" evidence="7">
    <location>
        <begin position="363"/>
        <end position="383"/>
    </location>
</feature>
<protein>
    <recommendedName>
        <fullName evidence="10">PA domain-containing protein</fullName>
    </recommendedName>
</protein>
<dbReference type="GO" id="GO:0030660">
    <property type="term" value="C:Golgi-associated vesicle membrane"/>
    <property type="evidence" value="ECO:0007669"/>
    <property type="project" value="TreeGrafter"/>
</dbReference>
<dbReference type="InterPro" id="IPR007369">
    <property type="entry name" value="Peptidase_A22B_SPP"/>
</dbReference>
<dbReference type="GO" id="GO:0098554">
    <property type="term" value="C:cytoplasmic side of endoplasmic reticulum membrane"/>
    <property type="evidence" value="ECO:0007669"/>
    <property type="project" value="TreeGrafter"/>
</dbReference>
<name>A0A058Z9A2_FONAL</name>
<feature type="transmembrane region" description="Helical" evidence="7">
    <location>
        <begin position="282"/>
        <end position="310"/>
    </location>
</feature>
<evidence type="ECO:0000256" key="1">
    <source>
        <dbReference type="ARBA" id="ARBA00004127"/>
    </source>
</evidence>
<comment type="similarity">
    <text evidence="2">Belongs to the peptidase A22B family.</text>
</comment>
<evidence type="ECO:0008006" key="10">
    <source>
        <dbReference type="Google" id="ProtNLM"/>
    </source>
</evidence>
<keyword evidence="9" id="KW-1185">Reference proteome</keyword>
<dbReference type="PANTHER" id="PTHR12174">
    <property type="entry name" value="SIGNAL PEPTIDE PEPTIDASE"/>
    <property type="match status" value="1"/>
</dbReference>
<accession>A0A058Z9A2</accession>
<evidence type="ECO:0000256" key="6">
    <source>
        <dbReference type="ARBA" id="ARBA00023136"/>
    </source>
</evidence>
<evidence type="ECO:0000256" key="2">
    <source>
        <dbReference type="ARBA" id="ARBA00006859"/>
    </source>
</evidence>
<evidence type="ECO:0000256" key="7">
    <source>
        <dbReference type="SAM" id="Phobius"/>
    </source>
</evidence>
<evidence type="ECO:0000313" key="9">
    <source>
        <dbReference type="Proteomes" id="UP000030693"/>
    </source>
</evidence>
<dbReference type="Proteomes" id="UP000030693">
    <property type="component" value="Unassembled WGS sequence"/>
</dbReference>
<dbReference type="GO" id="GO:0033619">
    <property type="term" value="P:membrane protein proteolysis"/>
    <property type="evidence" value="ECO:0007669"/>
    <property type="project" value="TreeGrafter"/>
</dbReference>
<evidence type="ECO:0000256" key="4">
    <source>
        <dbReference type="ARBA" id="ARBA00022801"/>
    </source>
</evidence>
<dbReference type="Pfam" id="PF04258">
    <property type="entry name" value="Peptidase_A22B"/>
    <property type="match status" value="1"/>
</dbReference>
<dbReference type="PANTHER" id="PTHR12174:SF103">
    <property type="entry name" value="INTRAMEMBRANE PROTEASE (IMPAS) FAMILY"/>
    <property type="match status" value="1"/>
</dbReference>
<keyword evidence="5 7" id="KW-1133">Transmembrane helix</keyword>
<dbReference type="GO" id="GO:0005765">
    <property type="term" value="C:lysosomal membrane"/>
    <property type="evidence" value="ECO:0007669"/>
    <property type="project" value="TreeGrafter"/>
</dbReference>
<evidence type="ECO:0000256" key="3">
    <source>
        <dbReference type="ARBA" id="ARBA00022692"/>
    </source>
</evidence>
<sequence length="634" mass="69880">MLEKCFGLFRGGSEGYHRPTTRSIRREPLIFRLATLITLIAGISIMFWGAFSPRRVNSDLGFIKVPSQGLSQSCWTAVAPDGRSRIPYPLPDTPLRAPLVSPDIEDLCKGGIPKNKDALTGAIVLSHQNASLACSADQQLKNIRSFAPAAVVLVYNHTLQLAEYGTPDGHLWPPVSFVDKDTYRRLEGLIRPTPDYFNDPGNADDSTIQAFSISVTTALTTSPRLDLSFVLMVILVSLLILISSRWSTQLNFPKAAQPSRSTVGSPTAEPAVDVQPQYLNAWLVLVILVQMVITLLVLYFFPSVIIYFMLTIFFIAGWKGLDSCVVAVLESYETTRAWLNNSKKVPCPAVITRMMDSIAFDFTFLRTFIFLVSFSIALTWLLVRKDPSVSWIFQNILGAAICATAMQAVRIRALWTGALLLGAAFFYDIFFVFGTDIMLSVVQNSYNGEEIPMVFKLPYFLNSIEPALWNPPKPSFAILGFGDVFLPGIAMILAGVFDDSLFYGPPGTVVSALASNPPRPRWHFSMAMNGYTTGLIVTLLSMAISERGQPALLYLAPFVLAYICFAARYRGKLNFQNIWYGNFPESTANMDDDLSPALEYPPVPAATLIEDIEATLPAASVSVPGDTLPEHDEN</sequence>
<feature type="transmembrane region" description="Helical" evidence="7">
    <location>
        <begin position="227"/>
        <end position="246"/>
    </location>
</feature>
<proteinExistence type="inferred from homology"/>
<feature type="transmembrane region" description="Helical" evidence="7">
    <location>
        <begin position="389"/>
        <end position="406"/>
    </location>
</feature>
<feature type="transmembrane region" description="Helical" evidence="7">
    <location>
        <begin position="29"/>
        <end position="51"/>
    </location>
</feature>
<dbReference type="RefSeq" id="XP_009495202.1">
    <property type="nucleotide sequence ID" value="XM_009496927.1"/>
</dbReference>
<organism evidence="8">
    <name type="scientific">Fonticula alba</name>
    <name type="common">Slime mold</name>
    <dbReference type="NCBI Taxonomy" id="691883"/>
    <lineage>
        <taxon>Eukaryota</taxon>
        <taxon>Rotosphaerida</taxon>
        <taxon>Fonticulaceae</taxon>
        <taxon>Fonticula</taxon>
    </lineage>
</organism>
<feature type="transmembrane region" description="Helical" evidence="7">
    <location>
        <begin position="413"/>
        <end position="433"/>
    </location>
</feature>
<dbReference type="AlphaFoldDB" id="A0A058Z9A2"/>
<evidence type="ECO:0000256" key="5">
    <source>
        <dbReference type="ARBA" id="ARBA00022989"/>
    </source>
</evidence>
<dbReference type="GeneID" id="20527765"/>
<dbReference type="GO" id="GO:0042500">
    <property type="term" value="F:aspartic endopeptidase activity, intramembrane cleaving"/>
    <property type="evidence" value="ECO:0007669"/>
    <property type="project" value="InterPro"/>
</dbReference>
<keyword evidence="6 7" id="KW-0472">Membrane</keyword>
<dbReference type="OrthoDB" id="29661at2759"/>
<dbReference type="InterPro" id="IPR006639">
    <property type="entry name" value="Preselin/SPP"/>
</dbReference>
<feature type="transmembrane region" description="Helical" evidence="7">
    <location>
        <begin position="476"/>
        <end position="497"/>
    </location>
</feature>
<gene>
    <name evidence="8" type="ORF">H696_03040</name>
</gene>
<feature type="transmembrane region" description="Helical" evidence="7">
    <location>
        <begin position="551"/>
        <end position="569"/>
    </location>
</feature>
<dbReference type="eggNOG" id="KOG2442">
    <property type="taxonomic scope" value="Eukaryota"/>
</dbReference>
<reference evidence="8" key="1">
    <citation type="submission" date="2013-04" db="EMBL/GenBank/DDBJ databases">
        <title>The Genome Sequence of Fonticula alba ATCC 38817.</title>
        <authorList>
            <consortium name="The Broad Institute Genomics Platform"/>
            <person name="Russ C."/>
            <person name="Cuomo C."/>
            <person name="Burger G."/>
            <person name="Gray M.W."/>
            <person name="Holland P.W.H."/>
            <person name="King N."/>
            <person name="Lang F.B.F."/>
            <person name="Roger A.J."/>
            <person name="Ruiz-Trillo I."/>
            <person name="Brown M."/>
            <person name="Walker B."/>
            <person name="Young S."/>
            <person name="Zeng Q."/>
            <person name="Gargeya S."/>
            <person name="Fitzgerald M."/>
            <person name="Haas B."/>
            <person name="Abouelleil A."/>
            <person name="Allen A.W."/>
            <person name="Alvarado L."/>
            <person name="Arachchi H.M."/>
            <person name="Berlin A.M."/>
            <person name="Chapman S.B."/>
            <person name="Gainer-Dewar J."/>
            <person name="Goldberg J."/>
            <person name="Griggs A."/>
            <person name="Gujja S."/>
            <person name="Hansen M."/>
            <person name="Howarth C."/>
            <person name="Imamovic A."/>
            <person name="Ireland A."/>
            <person name="Larimer J."/>
            <person name="McCowan C."/>
            <person name="Murphy C."/>
            <person name="Pearson M."/>
            <person name="Poon T.W."/>
            <person name="Priest M."/>
            <person name="Roberts A."/>
            <person name="Saif S."/>
            <person name="Shea T."/>
            <person name="Sisk P."/>
            <person name="Sykes S."/>
            <person name="Wortman J."/>
            <person name="Nusbaum C."/>
            <person name="Birren B."/>
        </authorList>
    </citation>
    <scope>NUCLEOTIDE SEQUENCE [LARGE SCALE GENOMIC DNA]</scope>
    <source>
        <strain evidence="8">ATCC 38817</strain>
    </source>
</reference>
<keyword evidence="3 7" id="KW-0812">Transmembrane</keyword>
<dbReference type="EMBL" id="KB932204">
    <property type="protein sequence ID" value="KCV70686.1"/>
    <property type="molecule type" value="Genomic_DNA"/>
</dbReference>
<comment type="subcellular location">
    <subcellularLocation>
        <location evidence="1">Endomembrane system</location>
        <topology evidence="1">Multi-pass membrane protein</topology>
    </subcellularLocation>
</comment>